<dbReference type="Proteomes" id="UP000068167">
    <property type="component" value="Chromosome"/>
</dbReference>
<organism evidence="1 2">
    <name type="scientific">Microcystis panniformis FACHB-1757</name>
    <dbReference type="NCBI Taxonomy" id="1638788"/>
    <lineage>
        <taxon>Bacteria</taxon>
        <taxon>Bacillati</taxon>
        <taxon>Cyanobacteriota</taxon>
        <taxon>Cyanophyceae</taxon>
        <taxon>Oscillatoriophycideae</taxon>
        <taxon>Chroococcales</taxon>
        <taxon>Microcystaceae</taxon>
        <taxon>Microcystis</taxon>
    </lineage>
</organism>
<accession>A0A0K1RZJ8</accession>
<dbReference type="KEGG" id="mpk:VL20_2076"/>
<dbReference type="EMBL" id="CP011339">
    <property type="protein sequence ID" value="AKV67193.1"/>
    <property type="molecule type" value="Genomic_DNA"/>
</dbReference>
<evidence type="ECO:0000313" key="2">
    <source>
        <dbReference type="Proteomes" id="UP000068167"/>
    </source>
</evidence>
<reference evidence="1 2" key="1">
    <citation type="journal article" date="2016" name="Stand. Genomic Sci.">
        <title>Complete genome sequence and genomic characterization of Microcystis panniformis FACHB 1757 by third-generation sequencing.</title>
        <authorList>
            <person name="Zhang J.Y."/>
            <person name="Guan R."/>
            <person name="Zhang H.J."/>
            <person name="Li H."/>
            <person name="Xiao P."/>
            <person name="Yu G.L."/>
            <person name="Du L."/>
            <person name="Cao D.M."/>
            <person name="Zhu B.C."/>
            <person name="Li R.H."/>
            <person name="Lu Z.H."/>
        </authorList>
    </citation>
    <scope>NUCLEOTIDE SEQUENCE [LARGE SCALE GENOMIC DNA]</scope>
    <source>
        <strain evidence="1 2">FACHB-1757</strain>
    </source>
</reference>
<name>A0A0K1RZJ8_9CHRO</name>
<sequence length="43" mass="5088">MTGDRKKRVSRRNPFSTHAIKRRLPLGSSIFIDFCQDIFDTIY</sequence>
<proteinExistence type="predicted"/>
<dbReference type="PATRIC" id="fig|1638788.3.peg.2088"/>
<evidence type="ECO:0000313" key="1">
    <source>
        <dbReference type="EMBL" id="AKV67193.1"/>
    </source>
</evidence>
<protein>
    <submittedName>
        <fullName evidence="1">Uncharacterized protein</fullName>
    </submittedName>
</protein>
<gene>
    <name evidence="1" type="ORF">VL20_2076</name>
</gene>
<dbReference type="AlphaFoldDB" id="A0A0K1RZJ8"/>
<keyword evidence="2" id="KW-1185">Reference proteome</keyword>